<keyword evidence="2" id="KW-0064">Aspartyl protease</keyword>
<dbReference type="KEGG" id="ccan:109674063"/>
<dbReference type="InterPro" id="IPR001995">
    <property type="entry name" value="Peptidase_A2_cat"/>
</dbReference>
<evidence type="ECO:0000313" key="7">
    <source>
        <dbReference type="RefSeq" id="XP_020006762.1"/>
    </source>
</evidence>
<dbReference type="GeneID" id="109674063"/>
<dbReference type="InterPro" id="IPR001969">
    <property type="entry name" value="Aspartic_peptidase_AS"/>
</dbReference>
<dbReference type="Proteomes" id="UP001732720">
    <property type="component" value="Chromosome 8"/>
</dbReference>
<dbReference type="GO" id="GO:0006508">
    <property type="term" value="P:proteolysis"/>
    <property type="evidence" value="ECO:0007669"/>
    <property type="project" value="UniProtKB-KW"/>
</dbReference>
<keyword evidence="6" id="KW-1185">Reference proteome</keyword>
<name>A0A8B7TJ98_CASCN</name>
<feature type="domain" description="Peptidase A2" evidence="5">
    <location>
        <begin position="10"/>
        <end position="85"/>
    </location>
</feature>
<proteinExistence type="predicted"/>
<dbReference type="CDD" id="cd05482">
    <property type="entry name" value="HIV_retropepsin_like"/>
    <property type="match status" value="1"/>
</dbReference>
<organism evidence="7">
    <name type="scientific">Castor canadensis</name>
    <name type="common">American beaver</name>
    <dbReference type="NCBI Taxonomy" id="51338"/>
    <lineage>
        <taxon>Eukaryota</taxon>
        <taxon>Metazoa</taxon>
        <taxon>Chordata</taxon>
        <taxon>Craniata</taxon>
        <taxon>Vertebrata</taxon>
        <taxon>Euteleostomi</taxon>
        <taxon>Mammalia</taxon>
        <taxon>Eutheria</taxon>
        <taxon>Euarchontoglires</taxon>
        <taxon>Glires</taxon>
        <taxon>Rodentia</taxon>
        <taxon>Castorimorpha</taxon>
        <taxon>Castoridae</taxon>
        <taxon>Castor</taxon>
    </lineage>
</organism>
<evidence type="ECO:0000256" key="3">
    <source>
        <dbReference type="ARBA" id="ARBA00022801"/>
    </source>
</evidence>
<keyword evidence="3" id="KW-0378">Hydrolase</keyword>
<evidence type="ECO:0000256" key="1">
    <source>
        <dbReference type="ARBA" id="ARBA00022670"/>
    </source>
</evidence>
<dbReference type="RefSeq" id="XP_020006762.1">
    <property type="nucleotide sequence ID" value="XM_020151173.1"/>
</dbReference>
<dbReference type="OrthoDB" id="9900537at2759"/>
<reference evidence="7" key="1">
    <citation type="submission" date="2025-08" db="UniProtKB">
        <authorList>
            <consortium name="RefSeq"/>
        </authorList>
    </citation>
    <scope>IDENTIFICATION</scope>
    <source>
        <tissue evidence="7">Leukocyte</tissue>
    </source>
</reference>
<dbReference type="SUPFAM" id="SSF50630">
    <property type="entry name" value="Acid proteases"/>
    <property type="match status" value="1"/>
</dbReference>
<dbReference type="InterPro" id="IPR021109">
    <property type="entry name" value="Peptidase_aspartic_dom_sf"/>
</dbReference>
<dbReference type="PROSITE" id="PS50175">
    <property type="entry name" value="ASP_PROT_RETROV"/>
    <property type="match status" value="1"/>
</dbReference>
<evidence type="ECO:0000256" key="4">
    <source>
        <dbReference type="SAM" id="MobiDB-lite"/>
    </source>
</evidence>
<dbReference type="AlphaFoldDB" id="A0A8B7TJ98"/>
<keyword evidence="1" id="KW-0645">Protease</keyword>
<sequence length="146" mass="16077">MALFLNGKWFMGLLDTGADVSVIAERHWPSTWPCVQATADLKGVGSATAPLHNACAIPWHDERTLWHVLPCVLKELPVSLWGRDVLQEAGAILYSSSAKVSHMTLQQGFDPRKGLEKSQQGIKEPISSMPHPPHMGLGYETSPTYF</sequence>
<dbReference type="PANTHER" id="PTHR19422:SF123">
    <property type="entry name" value="RT1 CLASS I, LOCUS CE15"/>
    <property type="match status" value="1"/>
</dbReference>
<dbReference type="PROSITE" id="PS00141">
    <property type="entry name" value="ASP_PROTEASE"/>
    <property type="match status" value="1"/>
</dbReference>
<feature type="region of interest" description="Disordered" evidence="4">
    <location>
        <begin position="110"/>
        <end position="146"/>
    </location>
</feature>
<dbReference type="InterPro" id="IPR051592">
    <property type="entry name" value="HERV-K_Pro_peptidase_A2"/>
</dbReference>
<dbReference type="InterPro" id="IPR034170">
    <property type="entry name" value="Retropepsin-like_cat_dom"/>
</dbReference>
<dbReference type="Pfam" id="PF00077">
    <property type="entry name" value="RVP"/>
    <property type="match status" value="1"/>
</dbReference>
<dbReference type="Gene3D" id="2.40.70.10">
    <property type="entry name" value="Acid Proteases"/>
    <property type="match status" value="1"/>
</dbReference>
<evidence type="ECO:0000313" key="6">
    <source>
        <dbReference type="Proteomes" id="UP001732720"/>
    </source>
</evidence>
<accession>A0A8B7TJ98</accession>
<dbReference type="InterPro" id="IPR018061">
    <property type="entry name" value="Retropepsins"/>
</dbReference>
<evidence type="ECO:0000259" key="5">
    <source>
        <dbReference type="PROSITE" id="PS50175"/>
    </source>
</evidence>
<dbReference type="PANTHER" id="PTHR19422">
    <property type="entry name" value="GAG RETROVIRAL POLYPROTEIN"/>
    <property type="match status" value="1"/>
</dbReference>
<gene>
    <name evidence="7" type="primary">LOC109674063</name>
</gene>
<evidence type="ECO:0000256" key="2">
    <source>
        <dbReference type="ARBA" id="ARBA00022750"/>
    </source>
</evidence>
<dbReference type="GO" id="GO:0004190">
    <property type="term" value="F:aspartic-type endopeptidase activity"/>
    <property type="evidence" value="ECO:0007669"/>
    <property type="project" value="UniProtKB-KW"/>
</dbReference>
<protein>
    <submittedName>
        <fullName evidence="7">Endogenous retrovirus group K member 25 Pro protein-like</fullName>
    </submittedName>
</protein>